<feature type="compositionally biased region" description="Polar residues" evidence="1">
    <location>
        <begin position="165"/>
        <end position="175"/>
    </location>
</feature>
<keyword evidence="3" id="KW-1185">Reference proteome</keyword>
<dbReference type="Proteomes" id="UP001445076">
    <property type="component" value="Unassembled WGS sequence"/>
</dbReference>
<comment type="caution">
    <text evidence="2">The sequence shown here is derived from an EMBL/GenBank/DDBJ whole genome shotgun (WGS) entry which is preliminary data.</text>
</comment>
<name>A0AAW0Y237_CHEQU</name>
<organism evidence="2 3">
    <name type="scientific">Cherax quadricarinatus</name>
    <name type="common">Australian red claw crayfish</name>
    <dbReference type="NCBI Taxonomy" id="27406"/>
    <lineage>
        <taxon>Eukaryota</taxon>
        <taxon>Metazoa</taxon>
        <taxon>Ecdysozoa</taxon>
        <taxon>Arthropoda</taxon>
        <taxon>Crustacea</taxon>
        <taxon>Multicrustacea</taxon>
        <taxon>Malacostraca</taxon>
        <taxon>Eumalacostraca</taxon>
        <taxon>Eucarida</taxon>
        <taxon>Decapoda</taxon>
        <taxon>Pleocyemata</taxon>
        <taxon>Astacidea</taxon>
        <taxon>Parastacoidea</taxon>
        <taxon>Parastacidae</taxon>
        <taxon>Cherax</taxon>
    </lineage>
</organism>
<feature type="region of interest" description="Disordered" evidence="1">
    <location>
        <begin position="531"/>
        <end position="570"/>
    </location>
</feature>
<dbReference type="AlphaFoldDB" id="A0AAW0Y237"/>
<sequence>MVRSMAIHKHVSPEQDKEASITKIKLCKTINHIQHPENSDIIYGTANKCRTDKEQDDRLEQSFTFDQDSNDSLSKKNRVHSECSELLALKIAEFESNLTDSSGDWKTMVTNHRREFETLQPAPILYFGHNVEAEKLWNEKMKAVGGCIVQLADSEQYSWEEPENVASQKPRSPQCRQRKTNDAKCNQTDSLVLDGSDKKTTRKISDSLLVGHFNPKVQQIKLQKPLQHPSGWLRTTPVVIPKQCSHIPYPKLNRSAFLRRAKLDPQLAHQLHAEIKYQVKQRLKYVDENFEAEFIKLRGRKLRKGQICGRFTVGCQTGETLGGYMQNDKELSQKYVFHDSTYLIHKAEYHKEMEENERDENQQIPEAVLENNLKKNNDMKNGREGVSQLNRNLTFDMTEYQLSNKNNSNEKYEDDFELSTESQSSSLSNTVETQNSLNQYAPQTEKHIYNKMTSPSLSFSVSLSEPKLESKERKPTNKIRDNKLKDFETRSGMLFNSESVVREPSHDTGLTYTVHEDLPQQKENLITATSVETDQHSSFKKTPSSQKISSNQSITSNLKPDDDTYSSQVSEASDLSVEVLQEILKGKHADFLMRNGSQISDSKKELSIAEEIDTSDSSIAISVKNSEEQQSSVASVAEKYIDSSKRHSMINVNSENLQDNRLPTSRIVADQTSMIGNSTKNIAKCSAVTLQGGEVNNNSVHQIERTISLGSPGTSDRVKTASEKSARYSESRGSSPRGLDDIDSSISDVSARIAALLLAKRVSVTRLNTDSVSSYIPSDASETLSSLSDMTGD</sequence>
<proteinExistence type="predicted"/>
<evidence type="ECO:0000313" key="2">
    <source>
        <dbReference type="EMBL" id="KAK8750866.1"/>
    </source>
</evidence>
<feature type="compositionally biased region" description="Basic and acidic residues" evidence="1">
    <location>
        <begin position="466"/>
        <end position="485"/>
    </location>
</feature>
<accession>A0AAW0Y237</accession>
<feature type="compositionally biased region" description="Basic and acidic residues" evidence="1">
    <location>
        <begin position="716"/>
        <end position="730"/>
    </location>
</feature>
<feature type="region of interest" description="Disordered" evidence="1">
    <location>
        <begin position="404"/>
        <end position="433"/>
    </location>
</feature>
<reference evidence="2 3" key="1">
    <citation type="journal article" date="2024" name="BMC Genomics">
        <title>Genome assembly of redclaw crayfish (Cherax quadricarinatus) provides insights into its immune adaptation and hypoxia tolerance.</title>
        <authorList>
            <person name="Liu Z."/>
            <person name="Zheng J."/>
            <person name="Li H."/>
            <person name="Fang K."/>
            <person name="Wang S."/>
            <person name="He J."/>
            <person name="Zhou D."/>
            <person name="Weng S."/>
            <person name="Chi M."/>
            <person name="Gu Z."/>
            <person name="He J."/>
            <person name="Li F."/>
            <person name="Wang M."/>
        </authorList>
    </citation>
    <scope>NUCLEOTIDE SEQUENCE [LARGE SCALE GENOMIC DNA]</scope>
    <source>
        <strain evidence="2">ZL_2023a</strain>
    </source>
</reference>
<feature type="region of interest" description="Disordered" evidence="1">
    <location>
        <begin position="159"/>
        <end position="183"/>
    </location>
</feature>
<feature type="compositionally biased region" description="Low complexity" evidence="1">
    <location>
        <begin position="419"/>
        <end position="433"/>
    </location>
</feature>
<feature type="region of interest" description="Disordered" evidence="1">
    <location>
        <begin position="461"/>
        <end position="485"/>
    </location>
</feature>
<feature type="region of interest" description="Disordered" evidence="1">
    <location>
        <begin position="708"/>
        <end position="741"/>
    </location>
</feature>
<feature type="compositionally biased region" description="Polar residues" evidence="1">
    <location>
        <begin position="540"/>
        <end position="558"/>
    </location>
</feature>
<gene>
    <name evidence="2" type="ORF">OTU49_015032</name>
</gene>
<evidence type="ECO:0000256" key="1">
    <source>
        <dbReference type="SAM" id="MobiDB-lite"/>
    </source>
</evidence>
<dbReference type="EMBL" id="JARKIK010000007">
    <property type="protein sequence ID" value="KAK8750866.1"/>
    <property type="molecule type" value="Genomic_DNA"/>
</dbReference>
<protein>
    <submittedName>
        <fullName evidence="2">Uncharacterized protein</fullName>
    </submittedName>
</protein>
<evidence type="ECO:0000313" key="3">
    <source>
        <dbReference type="Proteomes" id="UP001445076"/>
    </source>
</evidence>